<feature type="transmembrane region" description="Helical" evidence="1">
    <location>
        <begin position="54"/>
        <end position="73"/>
    </location>
</feature>
<accession>A0A3W6DFA6</accession>
<feature type="transmembrane region" description="Helical" evidence="1">
    <location>
        <begin position="12"/>
        <end position="34"/>
    </location>
</feature>
<evidence type="ECO:0000313" key="4">
    <source>
        <dbReference type="Proteomes" id="UP000292187"/>
    </source>
</evidence>
<dbReference type="AlphaFoldDB" id="A0A3W6DFA6"/>
<name>A0A3W6DFA6_ESCAL</name>
<gene>
    <name evidence="3" type="ORF">EYS06_03265</name>
    <name evidence="2" type="ORF">JRC44_10795</name>
</gene>
<dbReference type="EMBL" id="CP070296">
    <property type="protein sequence ID" value="QST75749.1"/>
    <property type="molecule type" value="Genomic_DNA"/>
</dbReference>
<keyword evidence="1" id="KW-0472">Membrane</keyword>
<reference evidence="2 5" key="2">
    <citation type="submission" date="2021-03" db="EMBL/GenBank/DDBJ databases">
        <title>Comparative genomics of Chinese and international isolates of Escherichia albertii: population structure and evolution of virulence and antimicrobial resistance.</title>
        <authorList>
            <person name="Wang H."/>
            <person name="Xiong Y."/>
            <person name="Luo L."/>
        </authorList>
    </citation>
    <scope>NUCLEOTIDE SEQUENCE [LARGE SCALE GENOMIC DNA]</scope>
    <source>
        <strain evidence="2 5">Sample 165</strain>
    </source>
</reference>
<keyword evidence="1" id="KW-1133">Transmembrane helix</keyword>
<protein>
    <submittedName>
        <fullName evidence="3">Uncharacterized protein</fullName>
    </submittedName>
</protein>
<reference evidence="3 4" key="1">
    <citation type="submission" date="2019-02" db="EMBL/GenBank/DDBJ databases">
        <title>Draft genome sequence of Escherichia albertii strain Mex-12/320a, isolated from an infant with diarrhea, harboring virulence genes associated with diarrheagenic strains of enteropathogenic E. coli.</title>
        <authorList>
            <person name="Maldonado-Puga S."/>
            <person name="Meza-Segura M."/>
            <person name="Zaidi M.B."/>
            <person name="Estrada-Garcia T."/>
        </authorList>
    </citation>
    <scope>NUCLEOTIDE SEQUENCE [LARGE SCALE GENOMIC DNA]</scope>
    <source>
        <strain evidence="3 4">Mex-12/320a</strain>
    </source>
</reference>
<dbReference type="Proteomes" id="UP000663211">
    <property type="component" value="Chromosome"/>
</dbReference>
<evidence type="ECO:0000313" key="5">
    <source>
        <dbReference type="Proteomes" id="UP000663211"/>
    </source>
</evidence>
<keyword evidence="1" id="KW-0812">Transmembrane</keyword>
<sequence length="75" mass="8251">MISEQRLNDIATLALVLLVILPIIAGISVALNSWQKHNAGPDYVGKHWRVWRDAILAIVISAGVGFLLFIAWLTS</sequence>
<evidence type="ECO:0000313" key="3">
    <source>
        <dbReference type="EMBL" id="TBR55743.1"/>
    </source>
</evidence>
<dbReference type="EMBL" id="SIZV01000003">
    <property type="protein sequence ID" value="TBR55743.1"/>
    <property type="molecule type" value="Genomic_DNA"/>
</dbReference>
<proteinExistence type="predicted"/>
<dbReference type="Proteomes" id="UP000292187">
    <property type="component" value="Unassembled WGS sequence"/>
</dbReference>
<evidence type="ECO:0000313" key="2">
    <source>
        <dbReference type="EMBL" id="QST75749.1"/>
    </source>
</evidence>
<evidence type="ECO:0000256" key="1">
    <source>
        <dbReference type="SAM" id="Phobius"/>
    </source>
</evidence>
<organism evidence="3 4">
    <name type="scientific">Escherichia albertii</name>
    <dbReference type="NCBI Taxonomy" id="208962"/>
    <lineage>
        <taxon>Bacteria</taxon>
        <taxon>Pseudomonadati</taxon>
        <taxon>Pseudomonadota</taxon>
        <taxon>Gammaproteobacteria</taxon>
        <taxon>Enterobacterales</taxon>
        <taxon>Enterobacteriaceae</taxon>
        <taxon>Escherichia</taxon>
    </lineage>
</organism>